<feature type="transmembrane region" description="Helical" evidence="1">
    <location>
        <begin position="14"/>
        <end position="35"/>
    </location>
</feature>
<comment type="caution">
    <text evidence="3">The sequence shown here is derived from an EMBL/GenBank/DDBJ whole genome shotgun (WGS) entry which is preliminary data.</text>
</comment>
<evidence type="ECO:0000313" key="3">
    <source>
        <dbReference type="EMBL" id="MBU5675279.1"/>
    </source>
</evidence>
<dbReference type="EMBL" id="JAHLQK010000001">
    <property type="protein sequence ID" value="MBU5675279.1"/>
    <property type="molecule type" value="Genomic_DNA"/>
</dbReference>
<dbReference type="PANTHER" id="PTHR30590:SF3">
    <property type="entry name" value="HYPOTHETICAL MEMBRANE SPANNING PROTEIN"/>
    <property type="match status" value="1"/>
</dbReference>
<feature type="transmembrane region" description="Helical" evidence="1">
    <location>
        <begin position="81"/>
        <end position="101"/>
    </location>
</feature>
<protein>
    <submittedName>
        <fullName evidence="3">DUF418 domain-containing protein</fullName>
    </submittedName>
</protein>
<evidence type="ECO:0000259" key="2">
    <source>
        <dbReference type="Pfam" id="PF04235"/>
    </source>
</evidence>
<evidence type="ECO:0000256" key="1">
    <source>
        <dbReference type="SAM" id="Phobius"/>
    </source>
</evidence>
<keyword evidence="1" id="KW-0812">Transmembrane</keyword>
<name>A0ABS6FYI2_9FIRM</name>
<dbReference type="Pfam" id="PF04235">
    <property type="entry name" value="DUF418"/>
    <property type="match status" value="1"/>
</dbReference>
<dbReference type="PANTHER" id="PTHR30590">
    <property type="entry name" value="INNER MEMBRANE PROTEIN"/>
    <property type="match status" value="1"/>
</dbReference>
<dbReference type="InterPro" id="IPR052529">
    <property type="entry name" value="Bact_Transport_Assoc"/>
</dbReference>
<gene>
    <name evidence="3" type="ORF">KQI88_02470</name>
</gene>
<sequence length="113" mass="13024">MAFQSGTKPMPPSLFYIFAASGWAICWITLCLLLVDRFQKSRWVQVMIKTGQMALTHYIFHSAFVLSLMFALGQITQQSSVFVLLLSLVVYGVMMYFSVLWRFKFQRGPSRPL</sequence>
<organism evidence="3 4">
    <name type="scientific">Alkaliphilus flagellatus</name>
    <dbReference type="NCBI Taxonomy" id="2841507"/>
    <lineage>
        <taxon>Bacteria</taxon>
        <taxon>Bacillati</taxon>
        <taxon>Bacillota</taxon>
        <taxon>Clostridia</taxon>
        <taxon>Peptostreptococcales</taxon>
        <taxon>Natronincolaceae</taxon>
        <taxon>Alkaliphilus</taxon>
    </lineage>
</organism>
<feature type="transmembrane region" description="Helical" evidence="1">
    <location>
        <begin position="55"/>
        <end position="75"/>
    </location>
</feature>
<proteinExistence type="predicted"/>
<reference evidence="3 4" key="1">
    <citation type="submission" date="2021-06" db="EMBL/GenBank/DDBJ databases">
        <authorList>
            <person name="Sun Q."/>
            <person name="Li D."/>
        </authorList>
    </citation>
    <scope>NUCLEOTIDE SEQUENCE [LARGE SCALE GENOMIC DNA]</scope>
    <source>
        <strain evidence="3 4">MSJ-5</strain>
    </source>
</reference>
<evidence type="ECO:0000313" key="4">
    <source>
        <dbReference type="Proteomes" id="UP000779508"/>
    </source>
</evidence>
<accession>A0ABS6FYI2</accession>
<keyword evidence="1" id="KW-1133">Transmembrane helix</keyword>
<keyword evidence="4" id="KW-1185">Reference proteome</keyword>
<keyword evidence="1" id="KW-0472">Membrane</keyword>
<dbReference type="Proteomes" id="UP000779508">
    <property type="component" value="Unassembled WGS sequence"/>
</dbReference>
<feature type="domain" description="DUF418" evidence="2">
    <location>
        <begin position="14"/>
        <end position="109"/>
    </location>
</feature>
<dbReference type="InterPro" id="IPR007349">
    <property type="entry name" value="DUF418"/>
</dbReference>